<name>A0A813P419_9BILA</name>
<evidence type="ECO:0000313" key="1">
    <source>
        <dbReference type="EMBL" id="CAF0748837.1"/>
    </source>
</evidence>
<dbReference type="Proteomes" id="UP000663860">
    <property type="component" value="Unassembled WGS sequence"/>
</dbReference>
<evidence type="ECO:0008006" key="3">
    <source>
        <dbReference type="Google" id="ProtNLM"/>
    </source>
</evidence>
<comment type="caution">
    <text evidence="1">The sequence shown here is derived from an EMBL/GenBank/DDBJ whole genome shotgun (WGS) entry which is preliminary data.</text>
</comment>
<dbReference type="AlphaFoldDB" id="A0A813P419"/>
<evidence type="ECO:0000313" key="2">
    <source>
        <dbReference type="Proteomes" id="UP000663860"/>
    </source>
</evidence>
<dbReference type="EMBL" id="CAJNOE010000021">
    <property type="protein sequence ID" value="CAF0748837.1"/>
    <property type="molecule type" value="Genomic_DNA"/>
</dbReference>
<reference evidence="1" key="1">
    <citation type="submission" date="2021-02" db="EMBL/GenBank/DDBJ databases">
        <authorList>
            <person name="Nowell W R."/>
        </authorList>
    </citation>
    <scope>NUCLEOTIDE SEQUENCE</scope>
</reference>
<sequence length="86" mass="10292">MERFSIESKLEILPDEILLEICQYLLCVDILQSFYGLNSRMTLVDIQPNENLVTNAKQWLQENTILQQEQFNADFNRELKRLVIWM</sequence>
<gene>
    <name evidence="1" type="ORF">IZO911_LOCUS4010</name>
</gene>
<proteinExistence type="predicted"/>
<organism evidence="1 2">
    <name type="scientific">Adineta steineri</name>
    <dbReference type="NCBI Taxonomy" id="433720"/>
    <lineage>
        <taxon>Eukaryota</taxon>
        <taxon>Metazoa</taxon>
        <taxon>Spiralia</taxon>
        <taxon>Gnathifera</taxon>
        <taxon>Rotifera</taxon>
        <taxon>Eurotatoria</taxon>
        <taxon>Bdelloidea</taxon>
        <taxon>Adinetida</taxon>
        <taxon>Adinetidae</taxon>
        <taxon>Adineta</taxon>
    </lineage>
</organism>
<accession>A0A813P419</accession>
<protein>
    <recommendedName>
        <fullName evidence="3">F-box domain-containing protein</fullName>
    </recommendedName>
</protein>